<dbReference type="Pfam" id="PF02413">
    <property type="entry name" value="Caudo_TAP"/>
    <property type="match status" value="1"/>
</dbReference>
<evidence type="ECO:0000313" key="1">
    <source>
        <dbReference type="EMBL" id="ORL66668.1"/>
    </source>
</evidence>
<dbReference type="OrthoDB" id="8596093at2"/>
<dbReference type="EMBL" id="NBWC01000006">
    <property type="protein sequence ID" value="ORL66668.1"/>
    <property type="molecule type" value="Genomic_DNA"/>
</dbReference>
<accession>A0A1X1A479</accession>
<organism evidence="1 2">
    <name type="scientific">Pseudomonas putida</name>
    <name type="common">Arthrobacter siderocapsulatus</name>
    <dbReference type="NCBI Taxonomy" id="303"/>
    <lineage>
        <taxon>Bacteria</taxon>
        <taxon>Pseudomonadati</taxon>
        <taxon>Pseudomonadota</taxon>
        <taxon>Gammaproteobacteria</taxon>
        <taxon>Pseudomonadales</taxon>
        <taxon>Pseudomonadaceae</taxon>
        <taxon>Pseudomonas</taxon>
    </lineage>
</organism>
<comment type="caution">
    <text evidence="1">The sequence shown here is derived from an EMBL/GenBank/DDBJ whole genome shotgun (WGS) entry which is preliminary data.</text>
</comment>
<evidence type="ECO:0008006" key="3">
    <source>
        <dbReference type="Google" id="ProtNLM"/>
    </source>
</evidence>
<name>A0A1X1A479_PSEPU</name>
<gene>
    <name evidence="1" type="ORF">B7H17_04870</name>
</gene>
<dbReference type="Proteomes" id="UP000193675">
    <property type="component" value="Unassembled WGS sequence"/>
</dbReference>
<reference evidence="1 2" key="1">
    <citation type="submission" date="2017-04" db="EMBL/GenBank/DDBJ databases">
        <title>Presence of VIM-2 positive Pseudomonas species in chickens and their surrounding environment.</title>
        <authorList>
            <person name="Zhang R."/>
        </authorList>
    </citation>
    <scope>NUCLEOTIDE SEQUENCE [LARGE SCALE GENOMIC DNA]</scope>
    <source>
        <strain evidence="1 2">DZ-C18</strain>
    </source>
</reference>
<evidence type="ECO:0000313" key="2">
    <source>
        <dbReference type="Proteomes" id="UP000193675"/>
    </source>
</evidence>
<dbReference type="AlphaFoldDB" id="A0A1X1A479"/>
<proteinExistence type="predicted"/>
<sequence length="132" mass="14189">MLPHAADAPESARFPIDIRDPADGRVSLPGLEWVDPPVSGVGVIDWSQEITAEVKAELAAEQHLAQVVAETASRRAMADGAIAPLQDAVDLGIATPEESAMLLAWKRYRVELSRVPAQTGYPDEIDWPAPPT</sequence>
<protein>
    <recommendedName>
        <fullName evidence="3">Tail fiber assembly protein</fullName>
    </recommendedName>
</protein>
<dbReference type="InterPro" id="IPR003458">
    <property type="entry name" value="Phage_T4_Gp38_tail_assem"/>
</dbReference>